<evidence type="ECO:0000313" key="1">
    <source>
        <dbReference type="EMBL" id="ROL46804.1"/>
    </source>
</evidence>
<accession>A0A3N0YKX0</accession>
<gene>
    <name evidence="1" type="ORF">DPX16_1441</name>
</gene>
<dbReference type="EMBL" id="RJVU01036813">
    <property type="protein sequence ID" value="ROL46804.1"/>
    <property type="molecule type" value="Genomic_DNA"/>
</dbReference>
<sequence>MKERRKRKENSERKGRLHLNKFHWHLVGFYSARLAPGRICGPAVSEERRAARSTPQQPAHVSGEVLRLALLWLYDPRPAVRLIKHKTEDPNYSRIRETARDRQGKRLSLSLSRMCRPIIDHTLPRPSTETLRE</sequence>
<organism evidence="1 2">
    <name type="scientific">Anabarilius grahami</name>
    <name type="common">Kanglang fish</name>
    <name type="synonym">Barilius grahami</name>
    <dbReference type="NCBI Taxonomy" id="495550"/>
    <lineage>
        <taxon>Eukaryota</taxon>
        <taxon>Metazoa</taxon>
        <taxon>Chordata</taxon>
        <taxon>Craniata</taxon>
        <taxon>Vertebrata</taxon>
        <taxon>Euteleostomi</taxon>
        <taxon>Actinopterygii</taxon>
        <taxon>Neopterygii</taxon>
        <taxon>Teleostei</taxon>
        <taxon>Ostariophysi</taxon>
        <taxon>Cypriniformes</taxon>
        <taxon>Xenocyprididae</taxon>
        <taxon>Xenocypridinae</taxon>
        <taxon>Xenocypridinae incertae sedis</taxon>
        <taxon>Anabarilius</taxon>
    </lineage>
</organism>
<proteinExistence type="predicted"/>
<dbReference type="AlphaFoldDB" id="A0A3N0YKX0"/>
<name>A0A3N0YKX0_ANAGA</name>
<keyword evidence="2" id="KW-1185">Reference proteome</keyword>
<comment type="caution">
    <text evidence="1">The sequence shown here is derived from an EMBL/GenBank/DDBJ whole genome shotgun (WGS) entry which is preliminary data.</text>
</comment>
<evidence type="ECO:0000313" key="2">
    <source>
        <dbReference type="Proteomes" id="UP000281406"/>
    </source>
</evidence>
<protein>
    <submittedName>
        <fullName evidence="1">Uncharacterized protein</fullName>
    </submittedName>
</protein>
<reference evidence="1 2" key="1">
    <citation type="submission" date="2018-10" db="EMBL/GenBank/DDBJ databases">
        <title>Genome assembly for a Yunnan-Guizhou Plateau 3E fish, Anabarilius grahami (Regan), and its evolutionary and genetic applications.</title>
        <authorList>
            <person name="Jiang W."/>
        </authorList>
    </citation>
    <scope>NUCLEOTIDE SEQUENCE [LARGE SCALE GENOMIC DNA]</scope>
    <source>
        <strain evidence="1">AG-KIZ</strain>
        <tissue evidence="1">Muscle</tissue>
    </source>
</reference>
<dbReference type="Proteomes" id="UP000281406">
    <property type="component" value="Unassembled WGS sequence"/>
</dbReference>